<dbReference type="Gene3D" id="1.20.930.10">
    <property type="entry name" value="Conserved domain common to transcription factors TFIIS, elongin A, CRSP70"/>
    <property type="match status" value="1"/>
</dbReference>
<feature type="coiled-coil region" evidence="7">
    <location>
        <begin position="17"/>
        <end position="44"/>
    </location>
</feature>
<keyword evidence="3" id="KW-0863">Zinc-finger</keyword>
<keyword evidence="7" id="KW-0175">Coiled coil</keyword>
<dbReference type="GO" id="GO:0005634">
    <property type="term" value="C:nucleus"/>
    <property type="evidence" value="ECO:0007669"/>
    <property type="project" value="UniProtKB-SubCell"/>
</dbReference>
<comment type="caution">
    <text evidence="11">The sequence shown here is derived from an EMBL/GenBank/DDBJ whole genome shotgun (WGS) entry which is preliminary data.</text>
</comment>
<dbReference type="GO" id="GO:0003746">
    <property type="term" value="F:translation elongation factor activity"/>
    <property type="evidence" value="ECO:0007669"/>
    <property type="project" value="UniProtKB-KW"/>
</dbReference>
<keyword evidence="4" id="KW-0862">Zinc</keyword>
<dbReference type="GO" id="GO:0001139">
    <property type="term" value="F:RNA polymerase II complex recruiting activity"/>
    <property type="evidence" value="ECO:0007669"/>
    <property type="project" value="TreeGrafter"/>
</dbReference>
<dbReference type="InterPro" id="IPR035441">
    <property type="entry name" value="TFIIS/LEDGF_dom_sf"/>
</dbReference>
<evidence type="ECO:0000256" key="8">
    <source>
        <dbReference type="SAM" id="MobiDB-lite"/>
    </source>
</evidence>
<evidence type="ECO:0000259" key="9">
    <source>
        <dbReference type="PROSITE" id="PS51319"/>
    </source>
</evidence>
<dbReference type="CDD" id="cd00183">
    <property type="entry name" value="TFIIS_I"/>
    <property type="match status" value="1"/>
</dbReference>
<feature type="region of interest" description="Disordered" evidence="8">
    <location>
        <begin position="80"/>
        <end position="183"/>
    </location>
</feature>
<comment type="subcellular location">
    <subcellularLocation>
        <location evidence="1 6">Nucleus</location>
    </subcellularLocation>
</comment>
<dbReference type="Gene3D" id="1.10.472.30">
    <property type="entry name" value="Transcription elongation factor S-II, central domain"/>
    <property type="match status" value="1"/>
</dbReference>
<dbReference type="SUPFAM" id="SSF47676">
    <property type="entry name" value="Conserved domain common to transcription factors TFIIS, elongin A, CRSP70"/>
    <property type="match status" value="1"/>
</dbReference>
<feature type="domain" description="TFIIS central" evidence="10">
    <location>
        <begin position="186"/>
        <end position="302"/>
    </location>
</feature>
<feature type="compositionally biased region" description="Low complexity" evidence="8">
    <location>
        <begin position="123"/>
        <end position="152"/>
    </location>
</feature>
<dbReference type="GO" id="GO:0008270">
    <property type="term" value="F:zinc ion binding"/>
    <property type="evidence" value="ECO:0007669"/>
    <property type="project" value="UniProtKB-KW"/>
</dbReference>
<evidence type="ECO:0000256" key="2">
    <source>
        <dbReference type="ARBA" id="ARBA00022723"/>
    </source>
</evidence>
<keyword evidence="2" id="KW-0479">Metal-binding</keyword>
<dbReference type="Proteomes" id="UP000321518">
    <property type="component" value="Unassembled WGS sequence"/>
</dbReference>
<dbReference type="EMBL" id="BJWK01000019">
    <property type="protein sequence ID" value="GEM12203.1"/>
    <property type="molecule type" value="Genomic_DNA"/>
</dbReference>
<gene>
    <name evidence="11" type="ORF">Rt10032_c19g6220</name>
</gene>
<dbReference type="Pfam" id="PF08711">
    <property type="entry name" value="Med26"/>
    <property type="match status" value="1"/>
</dbReference>
<dbReference type="PANTHER" id="PTHR11477">
    <property type="entry name" value="TRANSCRIPTION FACTOR S-II ZINC FINGER DOMAIN-CONTAINING PROTEIN"/>
    <property type="match status" value="1"/>
</dbReference>
<accession>A0A511KPA5</accession>
<dbReference type="AlphaFoldDB" id="A0A511KPA5"/>
<evidence type="ECO:0000313" key="12">
    <source>
        <dbReference type="Proteomes" id="UP000321518"/>
    </source>
</evidence>
<evidence type="ECO:0000256" key="6">
    <source>
        <dbReference type="PROSITE-ProRule" id="PRU00649"/>
    </source>
</evidence>
<evidence type="ECO:0000256" key="1">
    <source>
        <dbReference type="ARBA" id="ARBA00004123"/>
    </source>
</evidence>
<dbReference type="OrthoDB" id="44867at2759"/>
<organism evidence="11 12">
    <name type="scientific">Rhodotorula toruloides</name>
    <name type="common">Yeast</name>
    <name type="synonym">Rhodosporidium toruloides</name>
    <dbReference type="NCBI Taxonomy" id="5286"/>
    <lineage>
        <taxon>Eukaryota</taxon>
        <taxon>Fungi</taxon>
        <taxon>Dikarya</taxon>
        <taxon>Basidiomycota</taxon>
        <taxon>Pucciniomycotina</taxon>
        <taxon>Microbotryomycetes</taxon>
        <taxon>Sporidiobolales</taxon>
        <taxon>Sporidiobolaceae</taxon>
        <taxon>Rhodotorula</taxon>
    </lineage>
</organism>
<proteinExistence type="predicted"/>
<evidence type="ECO:0000256" key="4">
    <source>
        <dbReference type="ARBA" id="ARBA00022833"/>
    </source>
</evidence>
<evidence type="ECO:0000256" key="5">
    <source>
        <dbReference type="ARBA" id="ARBA00023242"/>
    </source>
</evidence>
<dbReference type="GO" id="GO:0006368">
    <property type="term" value="P:transcription elongation by RNA polymerase II"/>
    <property type="evidence" value="ECO:0007669"/>
    <property type="project" value="TreeGrafter"/>
</dbReference>
<evidence type="ECO:0000256" key="3">
    <source>
        <dbReference type="ARBA" id="ARBA00022771"/>
    </source>
</evidence>
<name>A0A511KPA5_RHOTO</name>
<dbReference type="InterPro" id="IPR036575">
    <property type="entry name" value="TFIIS_cen_dom_sf"/>
</dbReference>
<keyword evidence="5 6" id="KW-0539">Nucleus</keyword>
<dbReference type="PROSITE" id="PS51321">
    <property type="entry name" value="TFIIS_CENTRAL"/>
    <property type="match status" value="1"/>
</dbReference>
<dbReference type="PIRSF" id="PIRSF006704">
    <property type="entry name" value="TF_IIS"/>
    <property type="match status" value="1"/>
</dbReference>
<feature type="compositionally biased region" description="Low complexity" evidence="8">
    <location>
        <begin position="82"/>
        <end position="104"/>
    </location>
</feature>
<protein>
    <submittedName>
        <fullName evidence="11">Transcription elongation factor TFIIS</fullName>
    </submittedName>
</protein>
<dbReference type="Gene3D" id="2.20.25.10">
    <property type="match status" value="1"/>
</dbReference>
<dbReference type="InterPro" id="IPR003618">
    <property type="entry name" value="TFIIS_cen_dom"/>
</dbReference>
<feature type="compositionally biased region" description="Basic and acidic residues" evidence="8">
    <location>
        <begin position="168"/>
        <end position="183"/>
    </location>
</feature>
<dbReference type="GO" id="GO:0031440">
    <property type="term" value="P:regulation of mRNA 3'-end processing"/>
    <property type="evidence" value="ECO:0007669"/>
    <property type="project" value="TreeGrafter"/>
</dbReference>
<evidence type="ECO:0000313" key="11">
    <source>
        <dbReference type="EMBL" id="GEM12203.1"/>
    </source>
</evidence>
<evidence type="ECO:0000256" key="7">
    <source>
        <dbReference type="SAM" id="Coils"/>
    </source>
</evidence>
<reference evidence="11 12" key="1">
    <citation type="submission" date="2019-07" db="EMBL/GenBank/DDBJ databases">
        <title>Rhodotorula toruloides NBRC10032 genome sequencing.</title>
        <authorList>
            <person name="Shida Y."/>
            <person name="Takaku H."/>
            <person name="Ogasawara W."/>
            <person name="Mori K."/>
        </authorList>
    </citation>
    <scope>NUCLEOTIDE SEQUENCE [LARGE SCALE GENOMIC DNA]</scope>
    <source>
        <strain evidence="11 12">NBRC10032</strain>
    </source>
</reference>
<dbReference type="SMART" id="SM00510">
    <property type="entry name" value="TFS2M"/>
    <property type="match status" value="1"/>
</dbReference>
<feature type="domain" description="TFIIS N-terminal" evidence="9">
    <location>
        <begin position="6"/>
        <end position="83"/>
    </location>
</feature>
<sequence length="377" mass="40596">MATAQSILALRKQLIAATGESQNIEDAVNILKRLKEEVVATDELLRETKIGVTVNKLRNNTAKEVADLAKELVRKWKADVGKTGTKKTSTAAASTSNSTAASPSPASPIPAPKSPETRRGPLPAVTTASSAKPAASPAPKSQSPAPSISSAPNGPLRRQSSGGPPRTHKTDGIEFGKGEGATGDKTREKCCELIYDALAQDSGAPSDLILSRARALEDHVWEENPPPAGSAIYRNKMRSFYLNLKAANNPGLREGIVSGEISIVQLYNMDPKDMASEERKAENRKLVAENLFKAQAAAPQQAETDAFQCGKCKQRRCMYYQVRQLVSLGPWSIPLIFSSLFPSLLPSWLPPFLACLNTDANTLSRRADDNVRDLPLV</sequence>
<dbReference type="GO" id="GO:0006362">
    <property type="term" value="P:transcription elongation by RNA polymerase I"/>
    <property type="evidence" value="ECO:0007669"/>
    <property type="project" value="TreeGrafter"/>
</dbReference>
<keyword evidence="11" id="KW-0648">Protein biosynthesis</keyword>
<dbReference type="InterPro" id="IPR017923">
    <property type="entry name" value="TFIIS_N"/>
</dbReference>
<keyword evidence="11" id="KW-0251">Elongation factor</keyword>
<dbReference type="SMART" id="SM00509">
    <property type="entry name" value="TFS2N"/>
    <property type="match status" value="1"/>
</dbReference>
<dbReference type="Pfam" id="PF07500">
    <property type="entry name" value="TFIIS_M"/>
    <property type="match status" value="1"/>
</dbReference>
<evidence type="ECO:0000259" key="10">
    <source>
        <dbReference type="PROSITE" id="PS51321"/>
    </source>
</evidence>
<dbReference type="SUPFAM" id="SSF46942">
    <property type="entry name" value="Elongation factor TFIIS domain 2"/>
    <property type="match status" value="1"/>
</dbReference>
<dbReference type="PROSITE" id="PS51319">
    <property type="entry name" value="TFIIS_N"/>
    <property type="match status" value="1"/>
</dbReference>
<dbReference type="GO" id="GO:0031564">
    <property type="term" value="P:transcription antitermination"/>
    <property type="evidence" value="ECO:0007669"/>
    <property type="project" value="TreeGrafter"/>
</dbReference>
<dbReference type="PANTHER" id="PTHR11477:SF0">
    <property type="entry name" value="IP08861P-RELATED"/>
    <property type="match status" value="1"/>
</dbReference>
<dbReference type="InterPro" id="IPR035100">
    <property type="entry name" value="TF_IIS-typ"/>
</dbReference>
<dbReference type="GO" id="GO:0000977">
    <property type="term" value="F:RNA polymerase II transcription regulatory region sequence-specific DNA binding"/>
    <property type="evidence" value="ECO:0007669"/>
    <property type="project" value="TreeGrafter"/>
</dbReference>
<dbReference type="InterPro" id="IPR003617">
    <property type="entry name" value="TFIIS/CRSP70_N_sub"/>
</dbReference>